<gene>
    <name evidence="2" type="ORF">NAV_LOCUS9288</name>
</gene>
<name>A0A498SYQ1_ACAVI</name>
<evidence type="ECO:0000313" key="2">
    <source>
        <dbReference type="EMBL" id="VBB34497.1"/>
    </source>
</evidence>
<keyword evidence="3" id="KW-1185">Reference proteome</keyword>
<sequence>VISENGTKNNNSNNQINTLSLSDTDDKLNDITNGSIEKQGQVITKAPEAEISAEKENDSLKDSITTSPETDLLSVMTTMIDTAMMQSVNHPEQFTDEPSMLTLVSQTSIQLPFESSETESNNQTKQSEQLEVDNVDDSDAAISFDTSSSRGTDEFMAQDDGSEKGVEQDSTLSMINEESDREESEPENVDETETVQNELKTKSVSLQIEQQQDESGSDTSSDKQNDNEDSEVERNKDEMQSERKIAEMDEMISKENDEENEQKTSDDTLEAPKKMMEKVEETISIEEESKDAMKNMPATDRKKAVNAKTPSSKVL</sequence>
<dbReference type="AlphaFoldDB" id="A0A498SYQ1"/>
<dbReference type="OrthoDB" id="10413979at2759"/>
<feature type="compositionally biased region" description="Acidic residues" evidence="1">
    <location>
        <begin position="130"/>
        <end position="139"/>
    </location>
</feature>
<reference evidence="2 3" key="1">
    <citation type="submission" date="2018-08" db="EMBL/GenBank/DDBJ databases">
        <authorList>
            <person name="Laetsch R D."/>
            <person name="Stevens L."/>
            <person name="Kumar S."/>
            <person name="Blaxter L. M."/>
        </authorList>
    </citation>
    <scope>NUCLEOTIDE SEQUENCE [LARGE SCALE GENOMIC DNA]</scope>
</reference>
<evidence type="ECO:0000256" key="1">
    <source>
        <dbReference type="SAM" id="MobiDB-lite"/>
    </source>
</evidence>
<feature type="compositionally biased region" description="Acidic residues" evidence="1">
    <location>
        <begin position="177"/>
        <end position="193"/>
    </location>
</feature>
<feature type="non-terminal residue" evidence="2">
    <location>
        <position position="1"/>
    </location>
</feature>
<dbReference type="EMBL" id="UPTC01003590">
    <property type="protein sequence ID" value="VBB34497.1"/>
    <property type="molecule type" value="Genomic_DNA"/>
</dbReference>
<organism evidence="2 3">
    <name type="scientific">Acanthocheilonema viteae</name>
    <name type="common">Filarial nematode worm</name>
    <name type="synonym">Dipetalonema viteae</name>
    <dbReference type="NCBI Taxonomy" id="6277"/>
    <lineage>
        <taxon>Eukaryota</taxon>
        <taxon>Metazoa</taxon>
        <taxon>Ecdysozoa</taxon>
        <taxon>Nematoda</taxon>
        <taxon>Chromadorea</taxon>
        <taxon>Rhabditida</taxon>
        <taxon>Spirurina</taxon>
        <taxon>Spiruromorpha</taxon>
        <taxon>Filarioidea</taxon>
        <taxon>Onchocercidae</taxon>
        <taxon>Acanthocheilonema</taxon>
    </lineage>
</organism>
<proteinExistence type="predicted"/>
<feature type="region of interest" description="Disordered" evidence="1">
    <location>
        <begin position="113"/>
        <end position="315"/>
    </location>
</feature>
<feature type="region of interest" description="Disordered" evidence="1">
    <location>
        <begin position="1"/>
        <end position="24"/>
    </location>
</feature>
<feature type="compositionally biased region" description="Basic and acidic residues" evidence="1">
    <location>
        <begin position="220"/>
        <end position="281"/>
    </location>
</feature>
<accession>A0A498SYQ1</accession>
<feature type="compositionally biased region" description="Polar residues" evidence="1">
    <location>
        <begin position="113"/>
        <end position="129"/>
    </location>
</feature>
<dbReference type="Proteomes" id="UP000276991">
    <property type="component" value="Unassembled WGS sequence"/>
</dbReference>
<feature type="compositionally biased region" description="Polar residues" evidence="1">
    <location>
        <begin position="194"/>
        <end position="210"/>
    </location>
</feature>
<feature type="compositionally biased region" description="Low complexity" evidence="1">
    <location>
        <begin position="1"/>
        <end position="17"/>
    </location>
</feature>
<protein>
    <submittedName>
        <fullName evidence="2">Uncharacterized protein</fullName>
    </submittedName>
</protein>
<evidence type="ECO:0000313" key="3">
    <source>
        <dbReference type="Proteomes" id="UP000276991"/>
    </source>
</evidence>